<dbReference type="InterPro" id="IPR003593">
    <property type="entry name" value="AAA+_ATPase"/>
</dbReference>
<organism evidence="12 13">
    <name type="scientific">Halomicronema hongdechloris C2206</name>
    <dbReference type="NCBI Taxonomy" id="1641165"/>
    <lineage>
        <taxon>Bacteria</taxon>
        <taxon>Bacillati</taxon>
        <taxon>Cyanobacteriota</taxon>
        <taxon>Cyanophyceae</taxon>
        <taxon>Nodosilineales</taxon>
        <taxon>Nodosilineaceae</taxon>
        <taxon>Halomicronema</taxon>
    </lineage>
</organism>
<evidence type="ECO:0000256" key="4">
    <source>
        <dbReference type="ARBA" id="ARBA00022692"/>
    </source>
</evidence>
<evidence type="ECO:0000256" key="3">
    <source>
        <dbReference type="ARBA" id="ARBA00022475"/>
    </source>
</evidence>
<dbReference type="SUPFAM" id="SSF52540">
    <property type="entry name" value="P-loop containing nucleoside triphosphate hydrolases"/>
    <property type="match status" value="1"/>
</dbReference>
<evidence type="ECO:0000259" key="11">
    <source>
        <dbReference type="PROSITE" id="PS50929"/>
    </source>
</evidence>
<evidence type="ECO:0000256" key="7">
    <source>
        <dbReference type="ARBA" id="ARBA00022989"/>
    </source>
</evidence>
<dbReference type="Gene3D" id="1.20.1560.10">
    <property type="entry name" value="ABC transporter type 1, transmembrane domain"/>
    <property type="match status" value="1"/>
</dbReference>
<dbReference type="SMART" id="SM00382">
    <property type="entry name" value="AAA"/>
    <property type="match status" value="1"/>
</dbReference>
<feature type="transmembrane region" description="Helical" evidence="9">
    <location>
        <begin position="21"/>
        <end position="42"/>
    </location>
</feature>
<dbReference type="InterPro" id="IPR039421">
    <property type="entry name" value="Type_1_exporter"/>
</dbReference>
<evidence type="ECO:0000256" key="9">
    <source>
        <dbReference type="SAM" id="Phobius"/>
    </source>
</evidence>
<dbReference type="RefSeq" id="WP_080806277.1">
    <property type="nucleotide sequence ID" value="NZ_CP021983.2"/>
</dbReference>
<feature type="transmembrane region" description="Helical" evidence="9">
    <location>
        <begin position="162"/>
        <end position="185"/>
    </location>
</feature>
<dbReference type="InterPro" id="IPR017871">
    <property type="entry name" value="ABC_transporter-like_CS"/>
</dbReference>
<keyword evidence="5" id="KW-0547">Nucleotide-binding</keyword>
<keyword evidence="13" id="KW-1185">Reference proteome</keyword>
<dbReference type="InterPro" id="IPR003439">
    <property type="entry name" value="ABC_transporter-like_ATP-bd"/>
</dbReference>
<feature type="transmembrane region" description="Helical" evidence="9">
    <location>
        <begin position="243"/>
        <end position="265"/>
    </location>
</feature>
<evidence type="ECO:0000313" key="12">
    <source>
        <dbReference type="EMBL" id="ASC70075.1"/>
    </source>
</evidence>
<feature type="transmembrane region" description="Helical" evidence="9">
    <location>
        <begin position="57"/>
        <end position="74"/>
    </location>
</feature>
<evidence type="ECO:0000256" key="8">
    <source>
        <dbReference type="ARBA" id="ARBA00023136"/>
    </source>
</evidence>
<sequence>MTRRSGYWQLLPFIRPHWRPFAIGFVCMLGYVLTTLLLPYLAGQVSLFVGQGNVESVAYWLGLATLVFLVRGGFQYGENIYMIGASLQVVLDLRQAVYGHLHRLGLDYFEQSQTGDLTYRLTEDMDRIGEVVHKMSQQFISSLLQLIAIPLYMLYLNWPLTLASFVLAPLMAWLIGRFGQHILLLSRRSQQQISNLSSLLTEVLSNMRVVQAFAAQPYEVRRFNQVAEQNRAARYRAERLKAVQYPVVGFLEAISIILLILLAGWQISLGNLTSQAFVSYLTAIALLLHPIDLVTQHYNEFKQTEASLERIFDLMRLTPSLPEDPDAKPLAAITGKIEFDQVGFAYEPGQPVLHQMSLRIYPGDVIALVGPSGAGKSTLVNLVLRFYDPQQGRVLVDGIDIRTVTLDSLRHQIGIVPQDVALFSGTIAQNIAYGQADIDFAAVEAAARVANAHDFINRFSQGYHTWTGERGMTLSGGQRQRVAIARALYYNPRILILDEATSALDSESEALVQEALERAMENRTVLIIAHRLSTVRQADRILFLEQGTIVEAGSHDELLARGGRYASFYAQQFAA</sequence>
<dbReference type="AlphaFoldDB" id="A0A1Z3HIE3"/>
<dbReference type="GO" id="GO:0016887">
    <property type="term" value="F:ATP hydrolysis activity"/>
    <property type="evidence" value="ECO:0007669"/>
    <property type="project" value="InterPro"/>
</dbReference>
<dbReference type="GO" id="GO:0005886">
    <property type="term" value="C:plasma membrane"/>
    <property type="evidence" value="ECO:0007669"/>
    <property type="project" value="UniProtKB-SubCell"/>
</dbReference>
<dbReference type="PANTHER" id="PTHR43394:SF1">
    <property type="entry name" value="ATP-BINDING CASSETTE SUB-FAMILY B MEMBER 10, MITOCHONDRIAL"/>
    <property type="match status" value="1"/>
</dbReference>
<keyword evidence="6" id="KW-0067">ATP-binding</keyword>
<dbReference type="InterPro" id="IPR011527">
    <property type="entry name" value="ABC1_TM_dom"/>
</dbReference>
<protein>
    <submittedName>
        <fullName evidence="12">ABC transporter protein</fullName>
    </submittedName>
</protein>
<keyword evidence="7 9" id="KW-1133">Transmembrane helix</keyword>
<dbReference type="OrthoDB" id="9762790at2"/>
<dbReference type="PANTHER" id="PTHR43394">
    <property type="entry name" value="ATP-DEPENDENT PERMEASE MDL1, MITOCHONDRIAL"/>
    <property type="match status" value="1"/>
</dbReference>
<feature type="domain" description="ABC transmembrane type-1" evidence="11">
    <location>
        <begin position="22"/>
        <end position="303"/>
    </location>
</feature>
<name>A0A1Z3HIE3_9CYAN</name>
<dbReference type="Proteomes" id="UP000191901">
    <property type="component" value="Chromosome"/>
</dbReference>
<dbReference type="KEGG" id="hhg:XM38_010050"/>
<feature type="transmembrane region" description="Helical" evidence="9">
    <location>
        <begin position="139"/>
        <end position="156"/>
    </location>
</feature>
<evidence type="ECO:0000256" key="1">
    <source>
        <dbReference type="ARBA" id="ARBA00004651"/>
    </source>
</evidence>
<dbReference type="InterPro" id="IPR036640">
    <property type="entry name" value="ABC1_TM_sf"/>
</dbReference>
<evidence type="ECO:0000313" key="13">
    <source>
        <dbReference type="Proteomes" id="UP000191901"/>
    </source>
</evidence>
<keyword evidence="4 9" id="KW-0812">Transmembrane</keyword>
<keyword evidence="8 9" id="KW-0472">Membrane</keyword>
<evidence type="ECO:0000256" key="5">
    <source>
        <dbReference type="ARBA" id="ARBA00022741"/>
    </source>
</evidence>
<dbReference type="EMBL" id="CP021983">
    <property type="protein sequence ID" value="ASC70075.1"/>
    <property type="molecule type" value="Genomic_DNA"/>
</dbReference>
<evidence type="ECO:0000256" key="6">
    <source>
        <dbReference type="ARBA" id="ARBA00022840"/>
    </source>
</evidence>
<evidence type="ECO:0000259" key="10">
    <source>
        <dbReference type="PROSITE" id="PS50893"/>
    </source>
</evidence>
<accession>A0A1Z3HIE3</accession>
<dbReference type="FunFam" id="3.40.50.300:FF:000221">
    <property type="entry name" value="Multidrug ABC transporter ATP-binding protein"/>
    <property type="match status" value="1"/>
</dbReference>
<dbReference type="GO" id="GO:0005524">
    <property type="term" value="F:ATP binding"/>
    <property type="evidence" value="ECO:0007669"/>
    <property type="project" value="UniProtKB-KW"/>
</dbReference>
<dbReference type="PROSITE" id="PS50893">
    <property type="entry name" value="ABC_TRANSPORTER_2"/>
    <property type="match status" value="1"/>
</dbReference>
<dbReference type="GO" id="GO:0015421">
    <property type="term" value="F:ABC-type oligopeptide transporter activity"/>
    <property type="evidence" value="ECO:0007669"/>
    <property type="project" value="TreeGrafter"/>
</dbReference>
<dbReference type="InterPro" id="IPR027417">
    <property type="entry name" value="P-loop_NTPase"/>
</dbReference>
<evidence type="ECO:0000256" key="2">
    <source>
        <dbReference type="ARBA" id="ARBA00022448"/>
    </source>
</evidence>
<proteinExistence type="predicted"/>
<dbReference type="SUPFAM" id="SSF90123">
    <property type="entry name" value="ABC transporter transmembrane region"/>
    <property type="match status" value="1"/>
</dbReference>
<keyword evidence="3" id="KW-1003">Cell membrane</keyword>
<dbReference type="Pfam" id="PF00664">
    <property type="entry name" value="ABC_membrane"/>
    <property type="match status" value="1"/>
</dbReference>
<dbReference type="STRING" id="1641165.XM38_04585"/>
<feature type="domain" description="ABC transporter" evidence="10">
    <location>
        <begin position="337"/>
        <end position="571"/>
    </location>
</feature>
<gene>
    <name evidence="12" type="ORF">XM38_010050</name>
</gene>
<dbReference type="CDD" id="cd07346">
    <property type="entry name" value="ABC_6TM_exporters"/>
    <property type="match status" value="1"/>
</dbReference>
<dbReference type="PROSITE" id="PS00211">
    <property type="entry name" value="ABC_TRANSPORTER_1"/>
    <property type="match status" value="1"/>
</dbReference>
<reference evidence="12 13" key="1">
    <citation type="journal article" date="2016" name="Biochim. Biophys. Acta">
        <title>Characterization of red-shifted phycobilisomes isolated from the chlorophyll f-containing cyanobacterium Halomicronema hongdechloris.</title>
        <authorList>
            <person name="Li Y."/>
            <person name="Lin Y."/>
            <person name="Garvey C.J."/>
            <person name="Birch D."/>
            <person name="Corkery R.W."/>
            <person name="Loughlin P.C."/>
            <person name="Scheer H."/>
            <person name="Willows R.D."/>
            <person name="Chen M."/>
        </authorList>
    </citation>
    <scope>NUCLEOTIDE SEQUENCE [LARGE SCALE GENOMIC DNA]</scope>
    <source>
        <strain evidence="12 13">C2206</strain>
    </source>
</reference>
<dbReference type="PROSITE" id="PS50929">
    <property type="entry name" value="ABC_TM1F"/>
    <property type="match status" value="1"/>
</dbReference>
<dbReference type="Pfam" id="PF00005">
    <property type="entry name" value="ABC_tran"/>
    <property type="match status" value="1"/>
</dbReference>
<keyword evidence="2" id="KW-0813">Transport</keyword>
<comment type="subcellular location">
    <subcellularLocation>
        <location evidence="1">Cell membrane</location>
        <topology evidence="1">Multi-pass membrane protein</topology>
    </subcellularLocation>
</comment>
<dbReference type="Gene3D" id="3.40.50.300">
    <property type="entry name" value="P-loop containing nucleotide triphosphate hydrolases"/>
    <property type="match status" value="1"/>
</dbReference>